<organism evidence="2 3">
    <name type="scientific">Acuticoccus sediminis</name>
    <dbReference type="NCBI Taxonomy" id="2184697"/>
    <lineage>
        <taxon>Bacteria</taxon>
        <taxon>Pseudomonadati</taxon>
        <taxon>Pseudomonadota</taxon>
        <taxon>Alphaproteobacteria</taxon>
        <taxon>Hyphomicrobiales</taxon>
        <taxon>Amorphaceae</taxon>
        <taxon>Acuticoccus</taxon>
    </lineage>
</organism>
<dbReference type="InterPro" id="IPR000073">
    <property type="entry name" value="AB_hydrolase_1"/>
</dbReference>
<dbReference type="Pfam" id="PF12697">
    <property type="entry name" value="Abhydrolase_6"/>
    <property type="match status" value="1"/>
</dbReference>
<dbReference type="Gene3D" id="3.40.50.1820">
    <property type="entry name" value="alpha/beta hydrolase"/>
    <property type="match status" value="1"/>
</dbReference>
<sequence length="258" mass="27834">MAGPPPEVVFLHAVTRDRSDFDELRAKLDVPTLALDLPGHGDGPRTAPYVITEMARTIRLPDGPPPVLYGHSLGGCVALALAAQRPGAIRGLVLEDPPLFAFDPNREGKRAFYRGFVKLKEQMEGPFAGYDEAAWAAEVAGWGSGHGKARLLEMFGPEAVRRRGHQLATFDSRVLDGLIDLSIGAGFDPMAFLSALDVPVTLIAGDPEHSSVLAAEEVRRIDTELDIEVVQIRGEGHFVHEVLPEPCLAPVRALITTP</sequence>
<dbReference type="PANTHER" id="PTHR43798:SF33">
    <property type="entry name" value="HYDROLASE, PUTATIVE (AFU_ORTHOLOGUE AFUA_2G14860)-RELATED"/>
    <property type="match status" value="1"/>
</dbReference>
<dbReference type="OrthoDB" id="9804723at2"/>
<evidence type="ECO:0000313" key="3">
    <source>
        <dbReference type="Proteomes" id="UP000249590"/>
    </source>
</evidence>
<dbReference type="GO" id="GO:0016020">
    <property type="term" value="C:membrane"/>
    <property type="evidence" value="ECO:0007669"/>
    <property type="project" value="TreeGrafter"/>
</dbReference>
<name>A0A8B2NXN4_9HYPH</name>
<dbReference type="InterPro" id="IPR029058">
    <property type="entry name" value="AB_hydrolase_fold"/>
</dbReference>
<evidence type="ECO:0000313" key="2">
    <source>
        <dbReference type="EMBL" id="RAI03601.1"/>
    </source>
</evidence>
<feature type="domain" description="AB hydrolase-1" evidence="1">
    <location>
        <begin position="8"/>
        <end position="241"/>
    </location>
</feature>
<protein>
    <recommendedName>
        <fullName evidence="1">AB hydrolase-1 domain-containing protein</fullName>
    </recommendedName>
</protein>
<accession>A0A8B2NXN4</accession>
<dbReference type="SUPFAM" id="SSF53474">
    <property type="entry name" value="alpha/beta-Hydrolases"/>
    <property type="match status" value="1"/>
</dbReference>
<dbReference type="InterPro" id="IPR050266">
    <property type="entry name" value="AB_hydrolase_sf"/>
</dbReference>
<dbReference type="AlphaFoldDB" id="A0A8B2NXN4"/>
<dbReference type="Proteomes" id="UP000249590">
    <property type="component" value="Unassembled WGS sequence"/>
</dbReference>
<proteinExistence type="predicted"/>
<keyword evidence="3" id="KW-1185">Reference proteome</keyword>
<dbReference type="RefSeq" id="WP_111342441.1">
    <property type="nucleotide sequence ID" value="NZ_QHHQ01000001.1"/>
</dbReference>
<gene>
    <name evidence="2" type="ORF">DLJ53_03685</name>
</gene>
<reference evidence="2 3" key="1">
    <citation type="submission" date="2018-05" db="EMBL/GenBank/DDBJ databases">
        <title>Acuticoccus sediminis sp. nov., isolated from deep-sea sediment of Indian Ocean.</title>
        <authorList>
            <person name="Liu X."/>
            <person name="Lai Q."/>
            <person name="Du Y."/>
            <person name="Sun F."/>
            <person name="Zhang X."/>
            <person name="Wang S."/>
            <person name="Shao Z."/>
        </authorList>
    </citation>
    <scope>NUCLEOTIDE SEQUENCE [LARGE SCALE GENOMIC DNA]</scope>
    <source>
        <strain evidence="2 3">PTG4-2</strain>
    </source>
</reference>
<dbReference type="EMBL" id="QHHQ01000001">
    <property type="protein sequence ID" value="RAI03601.1"/>
    <property type="molecule type" value="Genomic_DNA"/>
</dbReference>
<dbReference type="PANTHER" id="PTHR43798">
    <property type="entry name" value="MONOACYLGLYCEROL LIPASE"/>
    <property type="match status" value="1"/>
</dbReference>
<evidence type="ECO:0000259" key="1">
    <source>
        <dbReference type="Pfam" id="PF12697"/>
    </source>
</evidence>
<comment type="caution">
    <text evidence="2">The sequence shown here is derived from an EMBL/GenBank/DDBJ whole genome shotgun (WGS) entry which is preliminary data.</text>
</comment>